<dbReference type="OrthoDB" id="5406216at2759"/>
<dbReference type="STRING" id="1328760.A0A165JR51"/>
<dbReference type="AlphaFoldDB" id="A0A165JR51"/>
<dbReference type="Proteomes" id="UP000076632">
    <property type="component" value="Unassembled WGS sequence"/>
</dbReference>
<dbReference type="EMBL" id="KV407454">
    <property type="protein sequence ID" value="KZF26532.1"/>
    <property type="molecule type" value="Genomic_DNA"/>
</dbReference>
<dbReference type="RefSeq" id="XP_018192087.1">
    <property type="nucleotide sequence ID" value="XM_018329223.1"/>
</dbReference>
<feature type="transmembrane region" description="Helical" evidence="1">
    <location>
        <begin position="73"/>
        <end position="91"/>
    </location>
</feature>
<dbReference type="Pfam" id="PF17056">
    <property type="entry name" value="KRE1"/>
    <property type="match status" value="1"/>
</dbReference>
<evidence type="ECO:0000313" key="2">
    <source>
        <dbReference type="EMBL" id="KZF26532.1"/>
    </source>
</evidence>
<reference evidence="2 3" key="1">
    <citation type="journal article" date="2016" name="Fungal Biol.">
        <title>The genome of Xylona heveae provides a window into fungal endophytism.</title>
        <authorList>
            <person name="Gazis R."/>
            <person name="Kuo A."/>
            <person name="Riley R."/>
            <person name="LaButti K."/>
            <person name="Lipzen A."/>
            <person name="Lin J."/>
            <person name="Amirebrahimi M."/>
            <person name="Hesse C.N."/>
            <person name="Spatafora J.W."/>
            <person name="Henrissat B."/>
            <person name="Hainaut M."/>
            <person name="Grigoriev I.V."/>
            <person name="Hibbett D.S."/>
        </authorList>
    </citation>
    <scope>NUCLEOTIDE SEQUENCE [LARGE SCALE GENOMIC DNA]</scope>
    <source>
        <strain evidence="2 3">TC161</strain>
    </source>
</reference>
<keyword evidence="1" id="KW-0472">Membrane</keyword>
<name>A0A165JR51_XYLHT</name>
<gene>
    <name evidence="2" type="ORF">L228DRAFT_14593</name>
</gene>
<evidence type="ECO:0000256" key="1">
    <source>
        <dbReference type="SAM" id="Phobius"/>
    </source>
</evidence>
<dbReference type="InterPro" id="IPR031452">
    <property type="entry name" value="Kre1"/>
</dbReference>
<keyword evidence="1" id="KW-1133">Transmembrane helix</keyword>
<keyword evidence="3" id="KW-1185">Reference proteome</keyword>
<protein>
    <submittedName>
        <fullName evidence="2">Uncharacterized protein</fullName>
    </submittedName>
</protein>
<proteinExistence type="predicted"/>
<sequence>MSTMWVESWLPNGQTTWVEVIYSQTFASVPDQAPTPSSGQVGLGTHTGKIGVYKTDKERKNAAGSLMVSPGTVWSAAIGTGAMVAGAAFMLW</sequence>
<dbReference type="GeneID" id="28894360"/>
<evidence type="ECO:0000313" key="3">
    <source>
        <dbReference type="Proteomes" id="UP000076632"/>
    </source>
</evidence>
<organism evidence="2 3">
    <name type="scientific">Xylona heveae (strain CBS 132557 / TC161)</name>
    <dbReference type="NCBI Taxonomy" id="1328760"/>
    <lineage>
        <taxon>Eukaryota</taxon>
        <taxon>Fungi</taxon>
        <taxon>Dikarya</taxon>
        <taxon>Ascomycota</taxon>
        <taxon>Pezizomycotina</taxon>
        <taxon>Xylonomycetes</taxon>
        <taxon>Xylonales</taxon>
        <taxon>Xylonaceae</taxon>
        <taxon>Xylona</taxon>
    </lineage>
</organism>
<dbReference type="GO" id="GO:0031505">
    <property type="term" value="P:fungal-type cell wall organization"/>
    <property type="evidence" value="ECO:0007669"/>
    <property type="project" value="InterPro"/>
</dbReference>
<dbReference type="InParanoid" id="A0A165JR51"/>
<keyword evidence="1" id="KW-0812">Transmembrane</keyword>
<accession>A0A165JR51</accession>